<proteinExistence type="predicted"/>
<evidence type="ECO:0000256" key="1">
    <source>
        <dbReference type="SAM" id="MobiDB-lite"/>
    </source>
</evidence>
<gene>
    <name evidence="2" type="ORF">PAXRUDRAFT_821332</name>
</gene>
<dbReference type="InParanoid" id="A0A0D0DYC8"/>
<feature type="region of interest" description="Disordered" evidence="1">
    <location>
        <begin position="253"/>
        <end position="273"/>
    </location>
</feature>
<dbReference type="EMBL" id="KN824827">
    <property type="protein sequence ID" value="KIL00749.1"/>
    <property type="molecule type" value="Genomic_DNA"/>
</dbReference>
<feature type="compositionally biased region" description="Acidic residues" evidence="1">
    <location>
        <begin position="418"/>
        <end position="431"/>
    </location>
</feature>
<dbReference type="OrthoDB" id="20844at2759"/>
<evidence type="ECO:0000313" key="2">
    <source>
        <dbReference type="EMBL" id="KIL00749.1"/>
    </source>
</evidence>
<feature type="compositionally biased region" description="Acidic residues" evidence="1">
    <location>
        <begin position="384"/>
        <end position="399"/>
    </location>
</feature>
<dbReference type="STRING" id="930991.A0A0D0DYC8"/>
<dbReference type="AlphaFoldDB" id="A0A0D0DYC8"/>
<dbReference type="Pfam" id="PF04004">
    <property type="entry name" value="Leo1"/>
    <property type="match status" value="1"/>
</dbReference>
<dbReference type="InterPro" id="IPR007149">
    <property type="entry name" value="Leo1"/>
</dbReference>
<feature type="compositionally biased region" description="Basic and acidic residues" evidence="1">
    <location>
        <begin position="467"/>
        <end position="477"/>
    </location>
</feature>
<dbReference type="PANTHER" id="PTHR23146">
    <property type="entry name" value="LEO1 PROTEIN"/>
    <property type="match status" value="1"/>
</dbReference>
<feature type="region of interest" description="Disordered" evidence="1">
    <location>
        <begin position="1"/>
        <end position="50"/>
    </location>
</feature>
<feature type="compositionally biased region" description="Polar residues" evidence="1">
    <location>
        <begin position="257"/>
        <end position="273"/>
    </location>
</feature>
<evidence type="ECO:0008006" key="4">
    <source>
        <dbReference type="Google" id="ProtNLM"/>
    </source>
</evidence>
<sequence>MSSLAGALEEPVRHNHSYSSAHPVATQDQDVEMEHKSAEPEVKEEHTHTPMGELAVAHLDDGDEEMEDLFGIGADVEAQKPDRDVKSESTTTATPAESGYDSDELSQAEKDRRTALEYMELEEPVPMVPQVQEAQVPIPNIQVPRTSDGNYWAIRVPNFVKVDSKPFHPDTYVEPEQDEEEVHQNESAREKSMTIKLKVENTVRWRWTKDEFGQDKRQSNSRIIRWSDGTMSLLLGKELFDINQTIDTSGGIMRQSIGGSQTPAASQQPPSNVKSQGLTYLVAQHKRSEVLQAEAVITGYMTLRPTGMQSETHRMLVRAVGQKHSKIARLRMAPDPTMDPEREKQELIKLSAKKSKKKAEDAGFGVRRKRTAYQRKRTGHDVWSDDEEPEYEGSEDEDDLGGHRSSKRKAEERKGGEYQEDDFVVADESDEGTSFGGRSGQKRRHREDDEEEDPLDRLDAKISQQQEEERKRKIRDPGDDDDNQDMEVESEEDDEEHSVRKAGSGARKKRAITFDEDEDE</sequence>
<feature type="region of interest" description="Disordered" evidence="1">
    <location>
        <begin position="371"/>
        <end position="520"/>
    </location>
</feature>
<feature type="compositionally biased region" description="Acidic residues" evidence="1">
    <location>
        <begin position="478"/>
        <end position="496"/>
    </location>
</feature>
<dbReference type="HOGENOM" id="CLU_031059_0_0_1"/>
<dbReference type="GO" id="GO:0016593">
    <property type="term" value="C:Cdc73/Paf1 complex"/>
    <property type="evidence" value="ECO:0007669"/>
    <property type="project" value="InterPro"/>
</dbReference>
<feature type="region of interest" description="Disordered" evidence="1">
    <location>
        <begin position="75"/>
        <end position="110"/>
    </location>
</feature>
<feature type="compositionally biased region" description="Low complexity" evidence="1">
    <location>
        <begin position="88"/>
        <end position="98"/>
    </location>
</feature>
<organism evidence="2 3">
    <name type="scientific">Paxillus rubicundulus Ve08.2h10</name>
    <dbReference type="NCBI Taxonomy" id="930991"/>
    <lineage>
        <taxon>Eukaryota</taxon>
        <taxon>Fungi</taxon>
        <taxon>Dikarya</taxon>
        <taxon>Basidiomycota</taxon>
        <taxon>Agaricomycotina</taxon>
        <taxon>Agaricomycetes</taxon>
        <taxon>Agaricomycetidae</taxon>
        <taxon>Boletales</taxon>
        <taxon>Paxilineae</taxon>
        <taxon>Paxillaceae</taxon>
        <taxon>Paxillus</taxon>
    </lineage>
</organism>
<dbReference type="Proteomes" id="UP000054538">
    <property type="component" value="Unassembled WGS sequence"/>
</dbReference>
<protein>
    <recommendedName>
        <fullName evidence="4">RNA polymerase-associated protein LEO1</fullName>
    </recommendedName>
</protein>
<evidence type="ECO:0000313" key="3">
    <source>
        <dbReference type="Proteomes" id="UP000054538"/>
    </source>
</evidence>
<feature type="compositionally biased region" description="Basic and acidic residues" evidence="1">
    <location>
        <begin position="77"/>
        <end position="87"/>
    </location>
</feature>
<feature type="compositionally biased region" description="Basic and acidic residues" evidence="1">
    <location>
        <begin position="32"/>
        <end position="48"/>
    </location>
</feature>
<reference evidence="2 3" key="1">
    <citation type="submission" date="2014-04" db="EMBL/GenBank/DDBJ databases">
        <authorList>
            <consortium name="DOE Joint Genome Institute"/>
            <person name="Kuo A."/>
            <person name="Kohler A."/>
            <person name="Jargeat P."/>
            <person name="Nagy L.G."/>
            <person name="Floudas D."/>
            <person name="Copeland A."/>
            <person name="Barry K.W."/>
            <person name="Cichocki N."/>
            <person name="Veneault-Fourrey C."/>
            <person name="LaButti K."/>
            <person name="Lindquist E.A."/>
            <person name="Lipzen A."/>
            <person name="Lundell T."/>
            <person name="Morin E."/>
            <person name="Murat C."/>
            <person name="Sun H."/>
            <person name="Tunlid A."/>
            <person name="Henrissat B."/>
            <person name="Grigoriev I.V."/>
            <person name="Hibbett D.S."/>
            <person name="Martin F."/>
            <person name="Nordberg H.P."/>
            <person name="Cantor M.N."/>
            <person name="Hua S.X."/>
        </authorList>
    </citation>
    <scope>NUCLEOTIDE SEQUENCE [LARGE SCALE GENOMIC DNA]</scope>
    <source>
        <strain evidence="2 3">Ve08.2h10</strain>
    </source>
</reference>
<dbReference type="GO" id="GO:0032968">
    <property type="term" value="P:positive regulation of transcription elongation by RNA polymerase II"/>
    <property type="evidence" value="ECO:0007669"/>
    <property type="project" value="TreeGrafter"/>
</dbReference>
<dbReference type="GO" id="GO:1990269">
    <property type="term" value="F:RNA polymerase II C-terminal domain phosphoserine binding"/>
    <property type="evidence" value="ECO:0007669"/>
    <property type="project" value="TreeGrafter"/>
</dbReference>
<dbReference type="GO" id="GO:0006368">
    <property type="term" value="P:transcription elongation by RNA polymerase II"/>
    <property type="evidence" value="ECO:0007669"/>
    <property type="project" value="InterPro"/>
</dbReference>
<dbReference type="FunCoup" id="A0A0D0DYC8">
    <property type="interactions" value="176"/>
</dbReference>
<feature type="compositionally biased region" description="Basic and acidic residues" evidence="1">
    <location>
        <begin position="408"/>
        <end position="417"/>
    </location>
</feature>
<dbReference type="PANTHER" id="PTHR23146:SF0">
    <property type="entry name" value="RNA POLYMERASE-ASSOCIATED PROTEIN LEO1"/>
    <property type="match status" value="1"/>
</dbReference>
<reference evidence="3" key="2">
    <citation type="submission" date="2015-01" db="EMBL/GenBank/DDBJ databases">
        <title>Evolutionary Origins and Diversification of the Mycorrhizal Mutualists.</title>
        <authorList>
            <consortium name="DOE Joint Genome Institute"/>
            <consortium name="Mycorrhizal Genomics Consortium"/>
            <person name="Kohler A."/>
            <person name="Kuo A."/>
            <person name="Nagy L.G."/>
            <person name="Floudas D."/>
            <person name="Copeland A."/>
            <person name="Barry K.W."/>
            <person name="Cichocki N."/>
            <person name="Veneault-Fourrey C."/>
            <person name="LaButti K."/>
            <person name="Lindquist E.A."/>
            <person name="Lipzen A."/>
            <person name="Lundell T."/>
            <person name="Morin E."/>
            <person name="Murat C."/>
            <person name="Riley R."/>
            <person name="Ohm R."/>
            <person name="Sun H."/>
            <person name="Tunlid A."/>
            <person name="Henrissat B."/>
            <person name="Grigoriev I.V."/>
            <person name="Hibbett D.S."/>
            <person name="Martin F."/>
        </authorList>
    </citation>
    <scope>NUCLEOTIDE SEQUENCE [LARGE SCALE GENOMIC DNA]</scope>
    <source>
        <strain evidence="3">Ve08.2h10</strain>
    </source>
</reference>
<accession>A0A0D0DYC8</accession>
<name>A0A0D0DYC8_9AGAM</name>
<keyword evidence="3" id="KW-1185">Reference proteome</keyword>